<evidence type="ECO:0000313" key="4">
    <source>
        <dbReference type="Proteomes" id="UP001150569"/>
    </source>
</evidence>
<gene>
    <name evidence="3" type="ORF">IWQ60_002339</name>
</gene>
<keyword evidence="1" id="KW-0175">Coiled coil</keyword>
<sequence length="663" mass="70997">MRVAKFNLGEFKLGDRTETFYVYTFPTLPNYLTSDKRPVHPGTQPRPPLYYRVKDIVAIFLTKYPEYINHCIPVLQGFDPFYTIERQGGELFIMVSALQSIAYKFPDQPHLGSFCNFHLEEFQRGQANNVLLSLGFTRIARPVTQVDDDIPVTLTEKQRSYQPPASATGPSTAYSRSSPTSNAVNMARGTTTPATTGYPEQTRSPHYGHLPRPATGGPHPNHLSREVNHTHEGIIHKPAYPSPYPAGRPRSQHDTREYDPHRHPYHSPYDGHEIGNGPAPKRQRSNPRPDSGYPALPSPMNPYGPSSHVQGRSGPPPTMSPTHARDAAAAASRNALNLTVYTAYDDQPAARPTDAPYSAQQPAPRSAVPVHHKPYPPPPTSHAGYPLPSPRPTVQASAAAPPMPHHLAQRGPASSPLRPGPPAGALPRSRLNSDGASTHRSPPDHNVQLPPLQAASSTTPATASPADRALSETLEAVRSQMERLIQLEQRLGQQLHQSTKILNELERQTPGGPAFWMRMRSLVRDVVAGNEDATTTAEVIPALATDPLALLADNACADPPAATVESPASVSMTMSPFSPATKSVAVSGSSGTNSGSPTAGASTVSSNVTDSLPSPAHDTDPSSSISSTLASTELRSSLPPAELPPSALAAPVVPTSAPVLQNS</sequence>
<feature type="compositionally biased region" description="Low complexity" evidence="2">
    <location>
        <begin position="583"/>
        <end position="603"/>
    </location>
</feature>
<feature type="coiled-coil region" evidence="1">
    <location>
        <begin position="470"/>
        <end position="508"/>
    </location>
</feature>
<evidence type="ECO:0000256" key="1">
    <source>
        <dbReference type="SAM" id="Coils"/>
    </source>
</evidence>
<feature type="region of interest" description="Disordered" evidence="2">
    <location>
        <begin position="154"/>
        <end position="331"/>
    </location>
</feature>
<name>A0A9W8AFC1_9FUNG</name>
<comment type="caution">
    <text evidence="3">The sequence shown here is derived from an EMBL/GenBank/DDBJ whole genome shotgun (WGS) entry which is preliminary data.</text>
</comment>
<feature type="region of interest" description="Disordered" evidence="2">
    <location>
        <begin position="348"/>
        <end position="468"/>
    </location>
</feature>
<feature type="compositionally biased region" description="Low complexity" evidence="2">
    <location>
        <begin position="454"/>
        <end position="466"/>
    </location>
</feature>
<feature type="compositionally biased region" description="Basic and acidic residues" evidence="2">
    <location>
        <begin position="251"/>
        <end position="262"/>
    </location>
</feature>
<protein>
    <submittedName>
        <fullName evidence="3">Uncharacterized protein</fullName>
    </submittedName>
</protein>
<dbReference type="Proteomes" id="UP001150569">
    <property type="component" value="Unassembled WGS sequence"/>
</dbReference>
<feature type="compositionally biased region" description="Polar residues" evidence="2">
    <location>
        <begin position="160"/>
        <end position="204"/>
    </location>
</feature>
<proteinExistence type="predicted"/>
<feature type="region of interest" description="Disordered" evidence="2">
    <location>
        <begin position="580"/>
        <end position="663"/>
    </location>
</feature>
<dbReference type="AlphaFoldDB" id="A0A9W8AFC1"/>
<evidence type="ECO:0000313" key="3">
    <source>
        <dbReference type="EMBL" id="KAJ1928129.1"/>
    </source>
</evidence>
<dbReference type="EMBL" id="JANBPT010000087">
    <property type="protein sequence ID" value="KAJ1928129.1"/>
    <property type="molecule type" value="Genomic_DNA"/>
</dbReference>
<feature type="compositionally biased region" description="Polar residues" evidence="2">
    <location>
        <begin position="430"/>
        <end position="440"/>
    </location>
</feature>
<evidence type="ECO:0000256" key="2">
    <source>
        <dbReference type="SAM" id="MobiDB-lite"/>
    </source>
</evidence>
<reference evidence="3" key="1">
    <citation type="submission" date="2022-07" db="EMBL/GenBank/DDBJ databases">
        <title>Phylogenomic reconstructions and comparative analyses of Kickxellomycotina fungi.</title>
        <authorList>
            <person name="Reynolds N.K."/>
            <person name="Stajich J.E."/>
            <person name="Barry K."/>
            <person name="Grigoriev I.V."/>
            <person name="Crous P."/>
            <person name="Smith M.E."/>
        </authorList>
    </citation>
    <scope>NUCLEOTIDE SEQUENCE</scope>
    <source>
        <strain evidence="3">RSA 861</strain>
    </source>
</reference>
<dbReference type="OrthoDB" id="5576603at2759"/>
<feature type="compositionally biased region" description="Basic and acidic residues" evidence="2">
    <location>
        <begin position="223"/>
        <end position="235"/>
    </location>
</feature>
<organism evidence="3 4">
    <name type="scientific">Tieghemiomyces parasiticus</name>
    <dbReference type="NCBI Taxonomy" id="78921"/>
    <lineage>
        <taxon>Eukaryota</taxon>
        <taxon>Fungi</taxon>
        <taxon>Fungi incertae sedis</taxon>
        <taxon>Zoopagomycota</taxon>
        <taxon>Kickxellomycotina</taxon>
        <taxon>Dimargaritomycetes</taxon>
        <taxon>Dimargaritales</taxon>
        <taxon>Dimargaritaceae</taxon>
        <taxon>Tieghemiomyces</taxon>
    </lineage>
</organism>
<keyword evidence="4" id="KW-1185">Reference proteome</keyword>
<accession>A0A9W8AFC1</accession>
<feature type="compositionally biased region" description="Low complexity" evidence="2">
    <location>
        <begin position="636"/>
        <end position="663"/>
    </location>
</feature>